<feature type="compositionally biased region" description="Low complexity" evidence="1">
    <location>
        <begin position="459"/>
        <end position="471"/>
    </location>
</feature>
<accession>A0ABQ9YPV8</accession>
<comment type="caution">
    <text evidence="3">The sequence shown here is derived from an EMBL/GenBank/DDBJ whole genome shotgun (WGS) entry which is preliminary data.</text>
</comment>
<feature type="region of interest" description="Disordered" evidence="1">
    <location>
        <begin position="441"/>
        <end position="478"/>
    </location>
</feature>
<dbReference type="InterPro" id="IPR036638">
    <property type="entry name" value="HLH_DNA-bd_sf"/>
</dbReference>
<dbReference type="PANTHER" id="PTHR19290">
    <property type="entry name" value="BASIC HELIX-LOOP-HELIX PROTEIN NEUROGENIN-RELATED"/>
    <property type="match status" value="1"/>
</dbReference>
<evidence type="ECO:0000313" key="3">
    <source>
        <dbReference type="EMBL" id="KAK4002653.1"/>
    </source>
</evidence>
<dbReference type="EMBL" id="JAOYFB010000001">
    <property type="protein sequence ID" value="KAK4002653.1"/>
    <property type="molecule type" value="Genomic_DNA"/>
</dbReference>
<feature type="region of interest" description="Disordered" evidence="1">
    <location>
        <begin position="183"/>
        <end position="304"/>
    </location>
</feature>
<evidence type="ECO:0000313" key="4">
    <source>
        <dbReference type="Proteomes" id="UP001234178"/>
    </source>
</evidence>
<evidence type="ECO:0000259" key="2">
    <source>
        <dbReference type="PROSITE" id="PS50888"/>
    </source>
</evidence>
<name>A0ABQ9YPV8_9CRUS</name>
<dbReference type="SUPFAM" id="SSF47459">
    <property type="entry name" value="HLH, helix-loop-helix DNA-binding domain"/>
    <property type="match status" value="1"/>
</dbReference>
<protein>
    <recommendedName>
        <fullName evidence="2">BHLH domain-containing protein</fullName>
    </recommendedName>
</protein>
<feature type="region of interest" description="Disordered" evidence="1">
    <location>
        <begin position="121"/>
        <end position="166"/>
    </location>
</feature>
<feature type="compositionally biased region" description="Low complexity" evidence="1">
    <location>
        <begin position="441"/>
        <end position="450"/>
    </location>
</feature>
<dbReference type="InterPro" id="IPR050359">
    <property type="entry name" value="bHLH_transcription_factors"/>
</dbReference>
<organism evidence="3 4">
    <name type="scientific">Daphnia magna</name>
    <dbReference type="NCBI Taxonomy" id="35525"/>
    <lineage>
        <taxon>Eukaryota</taxon>
        <taxon>Metazoa</taxon>
        <taxon>Ecdysozoa</taxon>
        <taxon>Arthropoda</taxon>
        <taxon>Crustacea</taxon>
        <taxon>Branchiopoda</taxon>
        <taxon>Diplostraca</taxon>
        <taxon>Cladocera</taxon>
        <taxon>Anomopoda</taxon>
        <taxon>Daphniidae</taxon>
        <taxon>Daphnia</taxon>
    </lineage>
</organism>
<feature type="compositionally biased region" description="Low complexity" evidence="1">
    <location>
        <begin position="196"/>
        <end position="206"/>
    </location>
</feature>
<feature type="compositionally biased region" description="Low complexity" evidence="1">
    <location>
        <begin position="143"/>
        <end position="166"/>
    </location>
</feature>
<evidence type="ECO:0000256" key="1">
    <source>
        <dbReference type="SAM" id="MobiDB-lite"/>
    </source>
</evidence>
<feature type="compositionally biased region" description="Low complexity" evidence="1">
    <location>
        <begin position="282"/>
        <end position="298"/>
    </location>
</feature>
<feature type="region of interest" description="Disordered" evidence="1">
    <location>
        <begin position="33"/>
        <end position="65"/>
    </location>
</feature>
<dbReference type="SMART" id="SM00353">
    <property type="entry name" value="HLH"/>
    <property type="match status" value="1"/>
</dbReference>
<gene>
    <name evidence="3" type="ORF">OUZ56_004465</name>
</gene>
<proteinExistence type="predicted"/>
<feature type="compositionally biased region" description="Polar residues" evidence="1">
    <location>
        <begin position="129"/>
        <end position="142"/>
    </location>
</feature>
<feature type="compositionally biased region" description="Polar residues" evidence="1">
    <location>
        <begin position="388"/>
        <end position="404"/>
    </location>
</feature>
<reference evidence="3 4" key="1">
    <citation type="journal article" date="2023" name="Nucleic Acids Res.">
        <title>The hologenome of Daphnia magna reveals possible DNA methylation and microbiome-mediated evolution of the host genome.</title>
        <authorList>
            <person name="Chaturvedi A."/>
            <person name="Li X."/>
            <person name="Dhandapani V."/>
            <person name="Marshall H."/>
            <person name="Kissane S."/>
            <person name="Cuenca-Cambronero M."/>
            <person name="Asole G."/>
            <person name="Calvet F."/>
            <person name="Ruiz-Romero M."/>
            <person name="Marangio P."/>
            <person name="Guigo R."/>
            <person name="Rago D."/>
            <person name="Mirbahai L."/>
            <person name="Eastwood N."/>
            <person name="Colbourne J.K."/>
            <person name="Zhou J."/>
            <person name="Mallon E."/>
            <person name="Orsini L."/>
        </authorList>
    </citation>
    <scope>NUCLEOTIDE SEQUENCE [LARGE SCALE GENOMIC DNA]</scope>
    <source>
        <strain evidence="3">LRV0_1</strain>
    </source>
</reference>
<dbReference type="InterPro" id="IPR011598">
    <property type="entry name" value="bHLH_dom"/>
</dbReference>
<dbReference type="CDD" id="cd18954">
    <property type="entry name" value="bHLH_TS_bHLHe22_bHLHb5"/>
    <property type="match status" value="1"/>
</dbReference>
<dbReference type="Proteomes" id="UP001234178">
    <property type="component" value="Unassembled WGS sequence"/>
</dbReference>
<dbReference type="PANTHER" id="PTHR19290:SF104">
    <property type="entry name" value="GH17679P"/>
    <property type="match status" value="1"/>
</dbReference>
<keyword evidence="4" id="KW-1185">Reference proteome</keyword>
<dbReference type="Pfam" id="PF00010">
    <property type="entry name" value="HLH"/>
    <property type="match status" value="1"/>
</dbReference>
<feature type="domain" description="BHLH" evidence="2">
    <location>
        <begin position="306"/>
        <end position="360"/>
    </location>
</feature>
<dbReference type="Gene3D" id="4.10.280.10">
    <property type="entry name" value="Helix-loop-helix DNA-binding domain"/>
    <property type="match status" value="1"/>
</dbReference>
<feature type="compositionally biased region" description="Basic and acidic residues" evidence="1">
    <location>
        <begin position="226"/>
        <end position="245"/>
    </location>
</feature>
<dbReference type="PROSITE" id="PS50888">
    <property type="entry name" value="BHLH"/>
    <property type="match status" value="1"/>
</dbReference>
<sequence length="478" mass="49479">MLQQGTRRVMETADFGGFQPSVMTLCLPSQYHHHNHHHHVSGHGSATGGSDSFRPYGGNPSSSSAAAVAPAADLSLFSPMSDSLKPAHHGHYGGGGAGGSQPSHKLMSIIKSQAGLNSEVERISSSSSLTNVGGSNLNKLRQSTVPPTSSATASSPSRTACSSSSASISHHFNLVVGGKEVGTTGMHPSLSPWFIQQQQQQQQQQQKPMGSNKKRRQLSESASGSDDDHYHPDDSGLLLEHHSLSEGETSGGGGGRIGPSHHHPTVMGLTASTGHLGAGMPLNGSTGLVSNNSVGGSSRKNRQGKAVRLSINARERRRMHDLNDALDELRSVIPYAHSPSVRKLSKIATLLLAKNYIMMQANALDELRRVVTYMNQTTGLSIPASVASMMTNPPGSNMQSSGNGSPVGPPATAATNGQTSPPLLPSADSLCLNGMLAAESSNGSSSNSSSFAISGLLNKSSPAPSASAGKAITTNNGQ</sequence>
<feature type="region of interest" description="Disordered" evidence="1">
    <location>
        <begin position="386"/>
        <end position="425"/>
    </location>
</feature>